<accession>A0AAV4JFN0</accession>
<protein>
    <submittedName>
        <fullName evidence="1">Uncharacterized protein</fullName>
    </submittedName>
</protein>
<gene>
    <name evidence="1" type="ORF">ElyMa_003308500</name>
</gene>
<dbReference type="Proteomes" id="UP000762676">
    <property type="component" value="Unassembled WGS sequence"/>
</dbReference>
<dbReference type="AlphaFoldDB" id="A0AAV4JFN0"/>
<comment type="caution">
    <text evidence="1">The sequence shown here is derived from an EMBL/GenBank/DDBJ whole genome shotgun (WGS) entry which is preliminary data.</text>
</comment>
<name>A0AAV4JFN0_9GAST</name>
<dbReference type="EMBL" id="BMAT01006802">
    <property type="protein sequence ID" value="GFS20242.1"/>
    <property type="molecule type" value="Genomic_DNA"/>
</dbReference>
<proteinExistence type="predicted"/>
<evidence type="ECO:0000313" key="1">
    <source>
        <dbReference type="EMBL" id="GFS20242.1"/>
    </source>
</evidence>
<evidence type="ECO:0000313" key="2">
    <source>
        <dbReference type="Proteomes" id="UP000762676"/>
    </source>
</evidence>
<sequence length="83" mass="9726">MMSQTRNTKCGKQWSRNTRCENTVQCWLLKQTTTYNKRNIWLRKTTAGLNSWQLADLQWQRARTICLGVPQDGVEITQPDLLV</sequence>
<keyword evidence="2" id="KW-1185">Reference proteome</keyword>
<organism evidence="1 2">
    <name type="scientific">Elysia marginata</name>
    <dbReference type="NCBI Taxonomy" id="1093978"/>
    <lineage>
        <taxon>Eukaryota</taxon>
        <taxon>Metazoa</taxon>
        <taxon>Spiralia</taxon>
        <taxon>Lophotrochozoa</taxon>
        <taxon>Mollusca</taxon>
        <taxon>Gastropoda</taxon>
        <taxon>Heterobranchia</taxon>
        <taxon>Euthyneura</taxon>
        <taxon>Panpulmonata</taxon>
        <taxon>Sacoglossa</taxon>
        <taxon>Placobranchoidea</taxon>
        <taxon>Plakobranchidae</taxon>
        <taxon>Elysia</taxon>
    </lineage>
</organism>
<reference evidence="1 2" key="1">
    <citation type="journal article" date="2021" name="Elife">
        <title>Chloroplast acquisition without the gene transfer in kleptoplastic sea slugs, Plakobranchus ocellatus.</title>
        <authorList>
            <person name="Maeda T."/>
            <person name="Takahashi S."/>
            <person name="Yoshida T."/>
            <person name="Shimamura S."/>
            <person name="Takaki Y."/>
            <person name="Nagai Y."/>
            <person name="Toyoda A."/>
            <person name="Suzuki Y."/>
            <person name="Arimoto A."/>
            <person name="Ishii H."/>
            <person name="Satoh N."/>
            <person name="Nishiyama T."/>
            <person name="Hasebe M."/>
            <person name="Maruyama T."/>
            <person name="Minagawa J."/>
            <person name="Obokata J."/>
            <person name="Shigenobu S."/>
        </authorList>
    </citation>
    <scope>NUCLEOTIDE SEQUENCE [LARGE SCALE GENOMIC DNA]</scope>
</reference>